<gene>
    <name evidence="5" type="ORF">ATH50_3373</name>
    <name evidence="4" type="ORF">DU502_11600</name>
</gene>
<dbReference type="GO" id="GO:0016491">
    <property type="term" value="F:oxidoreductase activity"/>
    <property type="evidence" value="ECO:0007669"/>
    <property type="project" value="UniProtKB-KW"/>
</dbReference>
<dbReference type="RefSeq" id="WP_121921907.1">
    <property type="nucleotide sequence ID" value="NZ_CP034145.1"/>
</dbReference>
<dbReference type="PROSITE" id="PS00061">
    <property type="entry name" value="ADH_SHORT"/>
    <property type="match status" value="1"/>
</dbReference>
<dbReference type="InterPro" id="IPR002347">
    <property type="entry name" value="SDR_fam"/>
</dbReference>
<accession>A0A3M0CQ37</accession>
<evidence type="ECO:0000313" key="6">
    <source>
        <dbReference type="Proteomes" id="UP000277326"/>
    </source>
</evidence>
<dbReference type="Proteomes" id="UP000277326">
    <property type="component" value="Unassembled WGS sequence"/>
</dbReference>
<sequence length="266" mass="29401">MNILLTGAASGIGKVAAEQLYANGHTIIALDIDEKGLMELPSDIEIFAADVSHEERVQDIIADIELDVVVNCAGYYELGAIEDMDAHTVEQHFQTNVFGMLHVIRHALPTLRHNNGRIVNVSSLLGRVSLPFFGVYSATKHSVVAITEAVRHEVDPNGVDVILVEPGPVNTGFNERAKQYLHQYVPNSPYTARYERLLESDGMNGVEPERVAKPIVTAVEAENPRRRYPVTLQARLAPVLKTLIPRSLWNRVVKILVDSNIPIGMK</sequence>
<evidence type="ECO:0000256" key="1">
    <source>
        <dbReference type="ARBA" id="ARBA00006484"/>
    </source>
</evidence>
<evidence type="ECO:0000313" key="4">
    <source>
        <dbReference type="EMBL" id="AZH25974.1"/>
    </source>
</evidence>
<dbReference type="Gene3D" id="3.40.50.720">
    <property type="entry name" value="NAD(P)-binding Rossmann-like Domain"/>
    <property type="match status" value="1"/>
</dbReference>
<keyword evidence="2" id="KW-0560">Oxidoreductase</keyword>
<dbReference type="KEGG" id="haer:DU502_11600"/>
<evidence type="ECO:0000256" key="3">
    <source>
        <dbReference type="RuleBase" id="RU000363"/>
    </source>
</evidence>
<comment type="similarity">
    <text evidence="1 3">Belongs to the short-chain dehydrogenases/reductases (SDR) family.</text>
</comment>
<dbReference type="OrthoDB" id="176960at2157"/>
<dbReference type="SUPFAM" id="SSF51735">
    <property type="entry name" value="NAD(P)-binding Rossmann-fold domains"/>
    <property type="match status" value="1"/>
</dbReference>
<reference evidence="5 6" key="1">
    <citation type="journal article" date="2015" name="Stand. Genomic Sci.">
        <title>Genomic Encyclopedia of Bacterial and Archaeal Type Strains, Phase III: the genomes of soil and plant-associated and newly described type strains.</title>
        <authorList>
            <person name="Whitman W.B."/>
            <person name="Woyke T."/>
            <person name="Klenk H.P."/>
            <person name="Zhou Y."/>
            <person name="Lilburn T.G."/>
            <person name="Beck B.J."/>
            <person name="De Vos P."/>
            <person name="Vandamme P."/>
            <person name="Eisen J.A."/>
            <person name="Garrity G."/>
            <person name="Hugenholtz P."/>
            <person name="Kyrpides N.C."/>
        </authorList>
    </citation>
    <scope>NUCLEOTIDE SEQUENCE [LARGE SCALE GENOMIC DNA]</scope>
    <source>
        <strain evidence="5 6">CGMCC 1.10124</strain>
    </source>
</reference>
<reference evidence="4 7" key="2">
    <citation type="submission" date="2018-07" db="EMBL/GenBank/DDBJ databases">
        <title>Genome sequences of Haloplanus aerogenes JCM 16430T.</title>
        <authorList>
            <person name="Kim Y.B."/>
            <person name="Roh S.W."/>
        </authorList>
    </citation>
    <scope>NUCLEOTIDE SEQUENCE [LARGE SCALE GENOMIC DNA]</scope>
    <source>
        <strain evidence="4 7">JCM 16430</strain>
    </source>
</reference>
<dbReference type="PANTHER" id="PTHR43976">
    <property type="entry name" value="SHORT CHAIN DEHYDROGENASE"/>
    <property type="match status" value="1"/>
</dbReference>
<proteinExistence type="inferred from homology"/>
<organism evidence="5 6">
    <name type="scientific">Haloplanus aerogenes</name>
    <dbReference type="NCBI Taxonomy" id="660522"/>
    <lineage>
        <taxon>Archaea</taxon>
        <taxon>Methanobacteriati</taxon>
        <taxon>Methanobacteriota</taxon>
        <taxon>Stenosarchaea group</taxon>
        <taxon>Halobacteria</taxon>
        <taxon>Halobacteriales</taxon>
        <taxon>Haloferacaceae</taxon>
        <taxon>Haloplanus</taxon>
    </lineage>
</organism>
<dbReference type="InterPro" id="IPR020904">
    <property type="entry name" value="Sc_DH/Rdtase_CS"/>
</dbReference>
<dbReference type="EMBL" id="REFS01000008">
    <property type="protein sequence ID" value="RMB11674.1"/>
    <property type="molecule type" value="Genomic_DNA"/>
</dbReference>
<evidence type="ECO:0000313" key="7">
    <source>
        <dbReference type="Proteomes" id="UP000282007"/>
    </source>
</evidence>
<dbReference type="EMBL" id="CP034145">
    <property type="protein sequence ID" value="AZH25974.1"/>
    <property type="molecule type" value="Genomic_DNA"/>
</dbReference>
<dbReference type="InterPro" id="IPR036291">
    <property type="entry name" value="NAD(P)-bd_dom_sf"/>
</dbReference>
<dbReference type="PANTHER" id="PTHR43976:SF16">
    <property type="entry name" value="SHORT-CHAIN DEHYDROGENASE_REDUCTASE FAMILY PROTEIN"/>
    <property type="match status" value="1"/>
</dbReference>
<dbReference type="PRINTS" id="PR00081">
    <property type="entry name" value="GDHRDH"/>
</dbReference>
<dbReference type="AlphaFoldDB" id="A0A3M0CQ37"/>
<dbReference type="GeneID" id="38471940"/>
<dbReference type="Pfam" id="PF00106">
    <property type="entry name" value="adh_short"/>
    <property type="match status" value="1"/>
</dbReference>
<keyword evidence="7" id="KW-1185">Reference proteome</keyword>
<evidence type="ECO:0000256" key="2">
    <source>
        <dbReference type="ARBA" id="ARBA00023002"/>
    </source>
</evidence>
<dbReference type="PRINTS" id="PR00080">
    <property type="entry name" value="SDRFAMILY"/>
</dbReference>
<protein>
    <submittedName>
        <fullName evidence="4">SDR family NAD(P)-dependent oxidoreductase</fullName>
    </submittedName>
    <submittedName>
        <fullName evidence="5">Short-subunit dehydrogenase</fullName>
    </submittedName>
</protein>
<name>A0A3M0CQ37_9EURY</name>
<evidence type="ECO:0000313" key="5">
    <source>
        <dbReference type="EMBL" id="RMB11674.1"/>
    </source>
</evidence>
<dbReference type="InterPro" id="IPR051911">
    <property type="entry name" value="SDR_oxidoreductase"/>
</dbReference>
<reference evidence="5" key="3">
    <citation type="submission" date="2018-10" db="EMBL/GenBank/DDBJ databases">
        <authorList>
            <person name="Whitman W."/>
            <person name="Huntemann M."/>
            <person name="Clum A."/>
            <person name="Pillay M."/>
            <person name="Palaniappan K."/>
            <person name="Varghese N."/>
            <person name="Mikhailova N."/>
            <person name="Stamatis D."/>
            <person name="Reddy T."/>
            <person name="Daum C."/>
            <person name="Shapiro N."/>
            <person name="Ivanova N."/>
            <person name="Kyrpides N."/>
            <person name="Woyke T."/>
        </authorList>
    </citation>
    <scope>NUCLEOTIDE SEQUENCE</scope>
    <source>
        <strain evidence="5">CGMCC 1.10124</strain>
    </source>
</reference>
<dbReference type="Proteomes" id="UP000282007">
    <property type="component" value="Chromosome"/>
</dbReference>